<keyword evidence="4" id="KW-0472">Membrane</keyword>
<dbReference type="InterPro" id="IPR011989">
    <property type="entry name" value="ARM-like"/>
</dbReference>
<comment type="subcellular location">
    <subcellularLocation>
        <location evidence="1">Endomembrane system</location>
    </subcellularLocation>
</comment>
<evidence type="ECO:0000313" key="9">
    <source>
        <dbReference type="Proteomes" id="UP000007797"/>
    </source>
</evidence>
<sequence>MSKSQEPSPIPINIIKSLTDKNNDKRKTGAQEIEALVRELVIIDEIPTIKSIIKILSVDYTDSAQGNNKKGGLIGLASIAIALGQDTCNYLQEIIPPVLRCFLDHDSRVRFYACESLYNIVKVVRAKTLVFFNEIFDALCKLTADPDPQVKNGAQLFDRLLKDIVTESPTFDIDKFIPLLKERIYVINPFCRQFIVGWVIVLDSVPNIDMLVHLPKFLDGLFKMLRDQNKEIRNEADKSLSEFLKELQTTEEVDYGNMVAIIVRHCSDTDELTRLRALNWVNEFISIGREKLLPYSPLLLTGILPNLEHSMNEIENVATNSIISLHKLVYHTSQPIPMKELIEIITKFLSSNSVQSRLNCLRWILMLHNKLPNEIGPHLGDLFPHLLKTLSDSSDEVVTLDLEVVAKISDNTLLFDRLMESLVKLFQYDSILLRTRGNFIIRQLCLFLNPELIFRRFSLILKDENDADFASVMIQTLNLILLTSDECVDIRKNLKTLASPESRDLFSTLYKSWSHSPASLFSLCMLCQVYEHSCDLLLKFSEIEITVNFLMELDRLVQLLESPRFMSLRLQLLEPEKYPSLIKALYGLLMILPQSSAFETLKNRLTCISSLGTLRLIPKTENQDGNNISNNPDLKDIDFKELLEHFKLVQDAHEKYIRKNAQRKARSGLTTSSETSSPPKQSHLPYGLQNFVNKRVAHHTLSNPLSTIVRRGEVTKNGSHTLRSSEVLALIDKWSLETIESSHNELEWDKNRTREYVCHLHTIKDKSTMTRLMVDKLWLLCRFWCWSIKTVSLDTLAPPAGTIEPDHPLYNFLLFSAVLEVVDIRVNPLAEARVIIGECAKHKVPHMVTFSFVKGHAKDLLGLFCSNGSFEQVQWYVNNTPNITSDIDIKSIELIASLEVAQLLIERFPQYIPSNNTVVLLINTNQLDILRFFILDKKLFDRDWVLSFGMNNILFCKNIDLIQFFIPNKESFLKHKKSSPPFSNYSGYSSKTIEYLYELAPQELIQDISSCPPSNVLARKPIFSLIMRVLADDGGVNFKKDFPFFFDQAVVRYGSPDAVASLISQMNRTWKKTKLFYLTMVSLFRGNLSITSQFTSLLQQHKKMFDITNPSSFLKVDQDFIDSEILFLYRDIGNCGSAELFDIVNEVMCTFNYPIKGNHLLIAQALVSGGLKHASFPPPVQTSLYLETTGISSFDSFFKQRNTPIHTDYPEKRQIKWIKVDRND</sequence>
<dbReference type="InterPro" id="IPR016024">
    <property type="entry name" value="ARM-type_fold"/>
</dbReference>
<gene>
    <name evidence="8" type="ORF">DFA_01404</name>
</gene>
<dbReference type="Pfam" id="PF12755">
    <property type="entry name" value="Vac14_Fab1_bd"/>
    <property type="match status" value="1"/>
</dbReference>
<dbReference type="AlphaFoldDB" id="F4PSI8"/>
<accession>F4PSI8</accession>
<keyword evidence="3" id="KW-0677">Repeat</keyword>
<evidence type="ECO:0000256" key="3">
    <source>
        <dbReference type="ARBA" id="ARBA00022737"/>
    </source>
</evidence>
<dbReference type="OrthoDB" id="5574975at2759"/>
<dbReference type="Gene3D" id="1.25.10.10">
    <property type="entry name" value="Leucine-rich Repeat Variant"/>
    <property type="match status" value="2"/>
</dbReference>
<dbReference type="RefSeq" id="XP_004359368.1">
    <property type="nucleotide sequence ID" value="XM_004359311.1"/>
</dbReference>
<evidence type="ECO:0000256" key="2">
    <source>
        <dbReference type="ARBA" id="ARBA00010225"/>
    </source>
</evidence>
<dbReference type="PANTHER" id="PTHR16023">
    <property type="entry name" value="TAX1 BINDING PROTEIN-RELATED"/>
    <property type="match status" value="1"/>
</dbReference>
<reference evidence="9" key="1">
    <citation type="journal article" date="2011" name="Genome Res.">
        <title>Phylogeny-wide analysis of social amoeba genomes highlights ancient origins for complex intercellular communication.</title>
        <authorList>
            <person name="Heidel A.J."/>
            <person name="Lawal H.M."/>
            <person name="Felder M."/>
            <person name="Schilde C."/>
            <person name="Helps N.R."/>
            <person name="Tunggal B."/>
            <person name="Rivero F."/>
            <person name="John U."/>
            <person name="Schleicher M."/>
            <person name="Eichinger L."/>
            <person name="Platzer M."/>
            <person name="Noegel A.A."/>
            <person name="Schaap P."/>
            <person name="Gloeckner G."/>
        </authorList>
    </citation>
    <scope>NUCLEOTIDE SEQUENCE [LARGE SCALE GENOMIC DNA]</scope>
    <source>
        <strain evidence="9">SH3</strain>
    </source>
</reference>
<dbReference type="GeneID" id="14873370"/>
<dbReference type="PROSITE" id="PS50077">
    <property type="entry name" value="HEAT_REPEAT"/>
    <property type="match status" value="1"/>
</dbReference>
<dbReference type="SUPFAM" id="SSF48371">
    <property type="entry name" value="ARM repeat"/>
    <property type="match status" value="1"/>
</dbReference>
<dbReference type="Proteomes" id="UP000007797">
    <property type="component" value="Unassembled WGS sequence"/>
</dbReference>
<evidence type="ECO:0000256" key="1">
    <source>
        <dbReference type="ARBA" id="ARBA00004308"/>
    </source>
</evidence>
<feature type="region of interest" description="Disordered" evidence="6">
    <location>
        <begin position="660"/>
        <end position="684"/>
    </location>
</feature>
<evidence type="ECO:0000256" key="6">
    <source>
        <dbReference type="SAM" id="MobiDB-lite"/>
    </source>
</evidence>
<dbReference type="KEGG" id="dfa:DFA_01404"/>
<name>F4PSI8_CACFS</name>
<feature type="domain" description="Vacuolar protein 14 C-terminal Fig4-binding" evidence="7">
    <location>
        <begin position="432"/>
        <end position="608"/>
    </location>
</feature>
<keyword evidence="9" id="KW-1185">Reference proteome</keyword>
<evidence type="ECO:0000259" key="7">
    <source>
        <dbReference type="Pfam" id="PF11916"/>
    </source>
</evidence>
<dbReference type="GO" id="GO:0070772">
    <property type="term" value="C:PAS complex"/>
    <property type="evidence" value="ECO:0007669"/>
    <property type="project" value="InterPro"/>
</dbReference>
<comment type="similarity">
    <text evidence="2">Belongs to the VAC14 family.</text>
</comment>
<dbReference type="PANTHER" id="PTHR16023:SF0">
    <property type="entry name" value="PROTEIN VAC14 HOMOLOG"/>
    <property type="match status" value="1"/>
</dbReference>
<organism evidence="8 9">
    <name type="scientific">Cavenderia fasciculata</name>
    <name type="common">Slime mold</name>
    <name type="synonym">Dictyostelium fasciculatum</name>
    <dbReference type="NCBI Taxonomy" id="261658"/>
    <lineage>
        <taxon>Eukaryota</taxon>
        <taxon>Amoebozoa</taxon>
        <taxon>Evosea</taxon>
        <taxon>Eumycetozoa</taxon>
        <taxon>Dictyostelia</taxon>
        <taxon>Acytosteliales</taxon>
        <taxon>Cavenderiaceae</taxon>
        <taxon>Cavenderia</taxon>
    </lineage>
</organism>
<feature type="compositionally biased region" description="Polar residues" evidence="6">
    <location>
        <begin position="668"/>
        <end position="680"/>
    </location>
</feature>
<dbReference type="InterPro" id="IPR026825">
    <property type="entry name" value="Vac14"/>
</dbReference>
<dbReference type="GO" id="GO:0010008">
    <property type="term" value="C:endosome membrane"/>
    <property type="evidence" value="ECO:0007669"/>
    <property type="project" value="TreeGrafter"/>
</dbReference>
<evidence type="ECO:0000313" key="8">
    <source>
        <dbReference type="EMBL" id="EGG21518.1"/>
    </source>
</evidence>
<dbReference type="Pfam" id="PF11916">
    <property type="entry name" value="Vac14_Fig4_bd"/>
    <property type="match status" value="1"/>
</dbReference>
<dbReference type="InterPro" id="IPR021133">
    <property type="entry name" value="HEAT_type_2"/>
</dbReference>
<feature type="repeat" description="HEAT" evidence="5">
    <location>
        <begin position="94"/>
        <end position="129"/>
    </location>
</feature>
<dbReference type="EMBL" id="GL883010">
    <property type="protein sequence ID" value="EGG21518.1"/>
    <property type="molecule type" value="Genomic_DNA"/>
</dbReference>
<dbReference type="STRING" id="1054147.F4PSI8"/>
<evidence type="ECO:0000256" key="5">
    <source>
        <dbReference type="PROSITE-ProRule" id="PRU00103"/>
    </source>
</evidence>
<protein>
    <recommendedName>
        <fullName evidence="7">Vacuolar protein 14 C-terminal Fig4-binding domain-containing protein</fullName>
    </recommendedName>
</protein>
<dbReference type="InterPro" id="IPR021841">
    <property type="entry name" value="VAC14_Fig4p-bd"/>
</dbReference>
<evidence type="ECO:0000256" key="4">
    <source>
        <dbReference type="ARBA" id="ARBA00023136"/>
    </source>
</evidence>
<dbReference type="GO" id="GO:0006661">
    <property type="term" value="P:phosphatidylinositol biosynthetic process"/>
    <property type="evidence" value="ECO:0007669"/>
    <property type="project" value="InterPro"/>
</dbReference>
<proteinExistence type="inferred from homology"/>